<dbReference type="GO" id="GO:0016020">
    <property type="term" value="C:membrane"/>
    <property type="evidence" value="ECO:0007669"/>
    <property type="project" value="UniProtKB-SubCell"/>
</dbReference>
<dbReference type="AlphaFoldDB" id="A0A7T7XQ28"/>
<name>A0A7T7XQ28_9SPIR</name>
<comment type="subcellular location">
    <subcellularLocation>
        <location evidence="1">Membrane</location>
        <topology evidence="1">Multi-pass membrane protein</topology>
    </subcellularLocation>
</comment>
<keyword evidence="4 5" id="KW-0472">Membrane</keyword>
<evidence type="ECO:0000256" key="3">
    <source>
        <dbReference type="ARBA" id="ARBA00022989"/>
    </source>
</evidence>
<evidence type="ECO:0000313" key="7">
    <source>
        <dbReference type="EMBL" id="QQO10374.1"/>
    </source>
</evidence>
<dbReference type="EMBL" id="CP067089">
    <property type="protein sequence ID" value="QQO10374.1"/>
    <property type="molecule type" value="Genomic_DNA"/>
</dbReference>
<evidence type="ECO:0000313" key="8">
    <source>
        <dbReference type="Proteomes" id="UP000595917"/>
    </source>
</evidence>
<gene>
    <name evidence="7" type="ORF">JFL75_05500</name>
</gene>
<dbReference type="Proteomes" id="UP000595917">
    <property type="component" value="Chromosome"/>
</dbReference>
<dbReference type="KEGG" id="bhc:JFL75_05500"/>
<keyword evidence="2 5" id="KW-0812">Transmembrane</keyword>
<feature type="domain" description="RDD" evidence="6">
    <location>
        <begin position="4"/>
        <end position="108"/>
    </location>
</feature>
<feature type="transmembrane region" description="Helical" evidence="5">
    <location>
        <begin position="42"/>
        <end position="59"/>
    </location>
</feature>
<feature type="transmembrane region" description="Helical" evidence="5">
    <location>
        <begin position="6"/>
        <end position="30"/>
    </location>
</feature>
<keyword evidence="3 5" id="KW-1133">Transmembrane helix</keyword>
<dbReference type="RefSeq" id="WP_215627678.1">
    <property type="nucleotide sequence ID" value="NZ_CP067089.2"/>
</dbReference>
<evidence type="ECO:0000256" key="5">
    <source>
        <dbReference type="SAM" id="Phobius"/>
    </source>
</evidence>
<evidence type="ECO:0000259" key="6">
    <source>
        <dbReference type="Pfam" id="PF06271"/>
    </source>
</evidence>
<protein>
    <submittedName>
        <fullName evidence="7">RDD family protein</fullName>
    </submittedName>
</protein>
<keyword evidence="8" id="KW-1185">Reference proteome</keyword>
<sequence length="129" mass="15181">MNNKRLFAGIIDFVVTCFIQAFLMMIFLILPLTQDKIRSDQIMSRQLLITYCFIIYLLIRDVLGKRSIGKRILKLKIVVKGSEEEASFKQRLLRNITWLLGPVEIIYFLIKKERLGEKIFKTDVVELNK</sequence>
<reference evidence="7" key="1">
    <citation type="submission" date="2021-01" db="EMBL/GenBank/DDBJ databases">
        <title>Description of Breznakiella homolactica.</title>
        <authorList>
            <person name="Song Y."/>
            <person name="Brune A."/>
        </authorList>
    </citation>
    <scope>NUCLEOTIDE SEQUENCE</scope>
    <source>
        <strain evidence="7">RmG30</strain>
    </source>
</reference>
<dbReference type="Pfam" id="PF06271">
    <property type="entry name" value="RDD"/>
    <property type="match status" value="1"/>
</dbReference>
<evidence type="ECO:0000256" key="4">
    <source>
        <dbReference type="ARBA" id="ARBA00023136"/>
    </source>
</evidence>
<evidence type="ECO:0000256" key="1">
    <source>
        <dbReference type="ARBA" id="ARBA00004141"/>
    </source>
</evidence>
<dbReference type="InterPro" id="IPR010432">
    <property type="entry name" value="RDD"/>
</dbReference>
<accession>A0A7T7XQ28</accession>
<organism evidence="7 8">
    <name type="scientific">Breznakiella homolactica</name>
    <dbReference type="NCBI Taxonomy" id="2798577"/>
    <lineage>
        <taxon>Bacteria</taxon>
        <taxon>Pseudomonadati</taxon>
        <taxon>Spirochaetota</taxon>
        <taxon>Spirochaetia</taxon>
        <taxon>Spirochaetales</taxon>
        <taxon>Breznakiellaceae</taxon>
        <taxon>Breznakiella</taxon>
    </lineage>
</organism>
<proteinExistence type="predicted"/>
<evidence type="ECO:0000256" key="2">
    <source>
        <dbReference type="ARBA" id="ARBA00022692"/>
    </source>
</evidence>